<dbReference type="Proteomes" id="UP000655588">
    <property type="component" value="Unassembled WGS sequence"/>
</dbReference>
<accession>A0A833RVF5</accession>
<sequence>MRFLLNASLEKWSVSWAPISIDVEEECVPLTQDSVQCSQILERTPAAAKISALQRQLPR</sequence>
<dbReference type="AlphaFoldDB" id="A0A833RVF5"/>
<organism evidence="1 2">
    <name type="scientific">Frieseomelitta varia</name>
    <dbReference type="NCBI Taxonomy" id="561572"/>
    <lineage>
        <taxon>Eukaryota</taxon>
        <taxon>Metazoa</taxon>
        <taxon>Ecdysozoa</taxon>
        <taxon>Arthropoda</taxon>
        <taxon>Hexapoda</taxon>
        <taxon>Insecta</taxon>
        <taxon>Pterygota</taxon>
        <taxon>Neoptera</taxon>
        <taxon>Endopterygota</taxon>
        <taxon>Hymenoptera</taxon>
        <taxon>Apocrita</taxon>
        <taxon>Aculeata</taxon>
        <taxon>Apoidea</taxon>
        <taxon>Anthophila</taxon>
        <taxon>Apidae</taxon>
        <taxon>Frieseomelitta</taxon>
    </lineage>
</organism>
<protein>
    <submittedName>
        <fullName evidence="1">Uncharacterized protein</fullName>
    </submittedName>
</protein>
<evidence type="ECO:0000313" key="1">
    <source>
        <dbReference type="EMBL" id="KAF3423676.1"/>
    </source>
</evidence>
<name>A0A833RVF5_9HYME</name>
<evidence type="ECO:0000313" key="2">
    <source>
        <dbReference type="Proteomes" id="UP000655588"/>
    </source>
</evidence>
<keyword evidence="2" id="KW-1185">Reference proteome</keyword>
<proteinExistence type="predicted"/>
<comment type="caution">
    <text evidence="1">The sequence shown here is derived from an EMBL/GenBank/DDBJ whole genome shotgun (WGS) entry which is preliminary data.</text>
</comment>
<dbReference type="EMBL" id="WNWW01000545">
    <property type="protein sequence ID" value="KAF3423676.1"/>
    <property type="molecule type" value="Genomic_DNA"/>
</dbReference>
<reference evidence="1" key="1">
    <citation type="submission" date="2019-11" db="EMBL/GenBank/DDBJ databases">
        <title>The nuclear and mitochondrial genomes of Frieseomelitta varia - a highly eusocial stingless bee (Meliponini) with a permanently sterile worker caste.</title>
        <authorList>
            <person name="Freitas F.C.P."/>
            <person name="Lourenco A.P."/>
            <person name="Nunes F.M.F."/>
            <person name="Paschoal A.R."/>
            <person name="Abreu F.C.P."/>
            <person name="Barbin F.O."/>
            <person name="Bataglia L."/>
            <person name="Cardoso-Junior C.A.M."/>
            <person name="Cervoni M.S."/>
            <person name="Silva S.R."/>
            <person name="Dalarmi F."/>
            <person name="Del Lama M.A."/>
            <person name="Depintor T.S."/>
            <person name="Ferreira K.M."/>
            <person name="Goria P.S."/>
            <person name="Jaskot M.C."/>
            <person name="Lago D.C."/>
            <person name="Luna-Lucena D."/>
            <person name="Moda L.M."/>
            <person name="Nascimento L."/>
            <person name="Pedrino M."/>
            <person name="Rabico F.O."/>
            <person name="Sanches F.C."/>
            <person name="Santos D.E."/>
            <person name="Santos C.G."/>
            <person name="Vieira J."/>
            <person name="Lopes T.F."/>
            <person name="Barchuk A.R."/>
            <person name="Hartfelder K."/>
            <person name="Simoes Z.L.P."/>
            <person name="Bitondi M.M.G."/>
            <person name="Pinheiro D.G."/>
        </authorList>
    </citation>
    <scope>NUCLEOTIDE SEQUENCE</scope>
    <source>
        <strain evidence="1">USP_RPSP 00005682</strain>
        <tissue evidence="1">Whole individual</tissue>
    </source>
</reference>
<gene>
    <name evidence="1" type="ORF">E2986_12832</name>
</gene>